<feature type="transmembrane region" description="Helical" evidence="6">
    <location>
        <begin position="125"/>
        <end position="146"/>
    </location>
</feature>
<evidence type="ECO:0000313" key="7">
    <source>
        <dbReference type="EMBL" id="TXC85765.1"/>
    </source>
</evidence>
<dbReference type="RefSeq" id="WP_146950394.1">
    <property type="nucleotide sequence ID" value="NZ_VOQF01000016.1"/>
</dbReference>
<dbReference type="Pfam" id="PF01226">
    <property type="entry name" value="Form_Nir_trans"/>
    <property type="match status" value="1"/>
</dbReference>
<keyword evidence="4 6" id="KW-0472">Membrane</keyword>
<gene>
    <name evidence="7" type="ORF">FS935_19885</name>
</gene>
<sequence>MNENKSKKLDNEAVHEPSRQYFIPAQIVHNFSQKGRDHLNRKTNSQFILSLQAGAFMAFGAAFSVLLSMGIDIKGLSHLMAGLGFATGYAMVFLSGAILFTEVNVLLPSYLFQKPSILSLKIVKFWLATYCGNILGALFVGTLIILSKSLSPEFYQELNTYINQNKMSFLADGTWGFFQIIISGILANWLIGMAAFLTTAARDITGKIIGTLLPVTLFVAGNFQHSAANMGYFSIGIFTNDTYTWYQFLLYNLIPASIGNIIGGAIMVSLLFSFAYKDDIENDIK</sequence>
<dbReference type="OrthoDB" id="9786493at2"/>
<evidence type="ECO:0000256" key="5">
    <source>
        <dbReference type="ARBA" id="ARBA00049660"/>
    </source>
</evidence>
<keyword evidence="2 6" id="KW-0812">Transmembrane</keyword>
<feature type="transmembrane region" description="Helical" evidence="6">
    <location>
        <begin position="47"/>
        <end position="69"/>
    </location>
</feature>
<evidence type="ECO:0000256" key="2">
    <source>
        <dbReference type="ARBA" id="ARBA00022692"/>
    </source>
</evidence>
<dbReference type="EMBL" id="VOQF01000016">
    <property type="protein sequence ID" value="TXC85765.1"/>
    <property type="molecule type" value="Genomic_DNA"/>
</dbReference>
<evidence type="ECO:0000256" key="1">
    <source>
        <dbReference type="ARBA" id="ARBA00004141"/>
    </source>
</evidence>
<comment type="subcellular location">
    <subcellularLocation>
        <location evidence="1">Membrane</location>
        <topology evidence="1">Multi-pass membrane protein</topology>
    </subcellularLocation>
</comment>
<organism evidence="7 8">
    <name type="scientific">Metabacillus litoralis</name>
    <dbReference type="NCBI Taxonomy" id="152268"/>
    <lineage>
        <taxon>Bacteria</taxon>
        <taxon>Bacillati</taxon>
        <taxon>Bacillota</taxon>
        <taxon>Bacilli</taxon>
        <taxon>Bacillales</taxon>
        <taxon>Bacillaceae</taxon>
        <taxon>Metabacillus</taxon>
    </lineage>
</organism>
<proteinExistence type="inferred from homology"/>
<keyword evidence="3 6" id="KW-1133">Transmembrane helix</keyword>
<feature type="transmembrane region" description="Helical" evidence="6">
    <location>
        <begin position="175"/>
        <end position="196"/>
    </location>
</feature>
<evidence type="ECO:0000313" key="8">
    <source>
        <dbReference type="Proteomes" id="UP000321363"/>
    </source>
</evidence>
<feature type="transmembrane region" description="Helical" evidence="6">
    <location>
        <begin position="208"/>
        <end position="228"/>
    </location>
</feature>
<evidence type="ECO:0000256" key="3">
    <source>
        <dbReference type="ARBA" id="ARBA00022989"/>
    </source>
</evidence>
<comment type="similarity">
    <text evidence="5">Belongs to the FNT transporter (TC 1.A.16) family.</text>
</comment>
<name>A0A5C6VPU5_9BACI</name>
<dbReference type="GO" id="GO:0015499">
    <property type="term" value="F:formate transmembrane transporter activity"/>
    <property type="evidence" value="ECO:0007669"/>
    <property type="project" value="TreeGrafter"/>
</dbReference>
<feature type="transmembrane region" description="Helical" evidence="6">
    <location>
        <begin position="89"/>
        <end position="113"/>
    </location>
</feature>
<protein>
    <submittedName>
        <fullName evidence="7">Formate/nitrite transporter family protein</fullName>
    </submittedName>
</protein>
<evidence type="ECO:0000256" key="4">
    <source>
        <dbReference type="ARBA" id="ARBA00023136"/>
    </source>
</evidence>
<feature type="transmembrane region" description="Helical" evidence="6">
    <location>
        <begin position="248"/>
        <end position="276"/>
    </location>
</feature>
<dbReference type="InterPro" id="IPR000292">
    <property type="entry name" value="For/NO2_transpt"/>
</dbReference>
<dbReference type="PANTHER" id="PTHR30520">
    <property type="entry name" value="FORMATE TRANSPORTER-RELATED"/>
    <property type="match status" value="1"/>
</dbReference>
<keyword evidence="8" id="KW-1185">Reference proteome</keyword>
<evidence type="ECO:0000256" key="6">
    <source>
        <dbReference type="SAM" id="Phobius"/>
    </source>
</evidence>
<dbReference type="AlphaFoldDB" id="A0A5C6VPU5"/>
<dbReference type="InterPro" id="IPR023271">
    <property type="entry name" value="Aquaporin-like"/>
</dbReference>
<dbReference type="PANTHER" id="PTHR30520:SF6">
    <property type="entry name" value="FORMATE_NITRATE FAMILY TRANSPORTER (EUROFUNG)"/>
    <property type="match status" value="1"/>
</dbReference>
<dbReference type="GO" id="GO:0005886">
    <property type="term" value="C:plasma membrane"/>
    <property type="evidence" value="ECO:0007669"/>
    <property type="project" value="TreeGrafter"/>
</dbReference>
<accession>A0A5C6VPU5</accession>
<dbReference type="Gene3D" id="1.20.1080.10">
    <property type="entry name" value="Glycerol uptake facilitator protein"/>
    <property type="match status" value="1"/>
</dbReference>
<reference evidence="7 8" key="1">
    <citation type="journal article" date="2005" name="Int. J. Syst. Evol. Microbiol.">
        <title>Bacillus litoralis sp. nov., isolated from a tidal flat of the Yellow Sea in Korea.</title>
        <authorList>
            <person name="Yoon J.H."/>
            <person name="Oh T.K."/>
        </authorList>
    </citation>
    <scope>NUCLEOTIDE SEQUENCE [LARGE SCALE GENOMIC DNA]</scope>
    <source>
        <strain evidence="7 8">SW-211</strain>
    </source>
</reference>
<dbReference type="Proteomes" id="UP000321363">
    <property type="component" value="Unassembled WGS sequence"/>
</dbReference>
<comment type="caution">
    <text evidence="7">The sequence shown here is derived from an EMBL/GenBank/DDBJ whole genome shotgun (WGS) entry which is preliminary data.</text>
</comment>